<keyword evidence="2" id="KW-1003">Cell membrane</keyword>
<dbReference type="PANTHER" id="PTHR30606">
    <property type="entry name" value="LIPID A BIOSYNTHESIS LAUROYL ACYLTRANSFERASE"/>
    <property type="match status" value="1"/>
</dbReference>
<dbReference type="CDD" id="cd07984">
    <property type="entry name" value="LPLAT_LABLAT-like"/>
    <property type="match status" value="1"/>
</dbReference>
<protein>
    <submittedName>
        <fullName evidence="7">Lauroyl acyltransferase</fullName>
    </submittedName>
</protein>
<evidence type="ECO:0000256" key="3">
    <source>
        <dbReference type="ARBA" id="ARBA00022519"/>
    </source>
</evidence>
<gene>
    <name evidence="7" type="ORF">GCM10009123_14750</name>
</gene>
<keyword evidence="5" id="KW-0472">Membrane</keyword>
<dbReference type="EMBL" id="BAAAFM010000003">
    <property type="protein sequence ID" value="GAA0208328.1"/>
    <property type="molecule type" value="Genomic_DNA"/>
</dbReference>
<comment type="subcellular location">
    <subcellularLocation>
        <location evidence="1">Cell inner membrane</location>
    </subcellularLocation>
</comment>
<sequence length="308" mass="34940">MTSPTDKKQSKGKVVESKPVKVKIICAIIELFANLPDFIGRLFAWLFAQSSKLFKTRGYRTSLTNLEICLPELELKQRKVLAIKSLKHTGRLFFEASKIWRKCQGERYIDNVFGDEAVKACLAQGKGVLFTGSHIGNWEVALYYLGSNYKFHCMYRPPRQQEMDEVISGGRCQNSTAMVRGDSRGVMHLIKILKAGEVAAVLSDQEPGRGAGVFVPFCGKNALTMTLVQKIQQKSGAELFEVAAIKNAEGLYDIHLKPVKIVQDIDEFEYATEVNKHLEQTIRRYPEQYQWSYKRFKTTEDGGPNPYR</sequence>
<evidence type="ECO:0000313" key="7">
    <source>
        <dbReference type="EMBL" id="GAA0208328.1"/>
    </source>
</evidence>
<evidence type="ECO:0000256" key="4">
    <source>
        <dbReference type="ARBA" id="ARBA00022679"/>
    </source>
</evidence>
<evidence type="ECO:0000256" key="1">
    <source>
        <dbReference type="ARBA" id="ARBA00004533"/>
    </source>
</evidence>
<evidence type="ECO:0000256" key="5">
    <source>
        <dbReference type="ARBA" id="ARBA00023136"/>
    </source>
</evidence>
<evidence type="ECO:0000256" key="6">
    <source>
        <dbReference type="ARBA" id="ARBA00023315"/>
    </source>
</evidence>
<keyword evidence="8" id="KW-1185">Reference proteome</keyword>
<organism evidence="7 8">
    <name type="scientific">Kangiella japonica</name>
    <dbReference type="NCBI Taxonomy" id="647384"/>
    <lineage>
        <taxon>Bacteria</taxon>
        <taxon>Pseudomonadati</taxon>
        <taxon>Pseudomonadota</taxon>
        <taxon>Gammaproteobacteria</taxon>
        <taxon>Kangiellales</taxon>
        <taxon>Kangiellaceae</taxon>
        <taxon>Kangiella</taxon>
    </lineage>
</organism>
<dbReference type="RefSeq" id="WP_343988776.1">
    <property type="nucleotide sequence ID" value="NZ_BAAAFM010000003.1"/>
</dbReference>
<accession>A0ABN0T0M0</accession>
<name>A0ABN0T0M0_9GAMM</name>
<dbReference type="Pfam" id="PF03279">
    <property type="entry name" value="Lip_A_acyltrans"/>
    <property type="match status" value="1"/>
</dbReference>
<dbReference type="Proteomes" id="UP001501221">
    <property type="component" value="Unassembled WGS sequence"/>
</dbReference>
<dbReference type="PIRSF" id="PIRSF026649">
    <property type="entry name" value="MsbB"/>
    <property type="match status" value="1"/>
</dbReference>
<evidence type="ECO:0000256" key="2">
    <source>
        <dbReference type="ARBA" id="ARBA00022475"/>
    </source>
</evidence>
<keyword evidence="6 7" id="KW-0012">Acyltransferase</keyword>
<dbReference type="InterPro" id="IPR004960">
    <property type="entry name" value="LipA_acyltrans"/>
</dbReference>
<keyword evidence="3" id="KW-0997">Cell inner membrane</keyword>
<comment type="caution">
    <text evidence="7">The sequence shown here is derived from an EMBL/GenBank/DDBJ whole genome shotgun (WGS) entry which is preliminary data.</text>
</comment>
<dbReference type="GO" id="GO:0016746">
    <property type="term" value="F:acyltransferase activity"/>
    <property type="evidence" value="ECO:0007669"/>
    <property type="project" value="UniProtKB-KW"/>
</dbReference>
<reference evidence="7 8" key="1">
    <citation type="journal article" date="2019" name="Int. J. Syst. Evol. Microbiol.">
        <title>The Global Catalogue of Microorganisms (GCM) 10K type strain sequencing project: providing services to taxonomists for standard genome sequencing and annotation.</title>
        <authorList>
            <consortium name="The Broad Institute Genomics Platform"/>
            <consortium name="The Broad Institute Genome Sequencing Center for Infectious Disease"/>
            <person name="Wu L."/>
            <person name="Ma J."/>
        </authorList>
    </citation>
    <scope>NUCLEOTIDE SEQUENCE [LARGE SCALE GENOMIC DNA]</scope>
    <source>
        <strain evidence="7 8">JCM 16211</strain>
    </source>
</reference>
<evidence type="ECO:0000313" key="8">
    <source>
        <dbReference type="Proteomes" id="UP001501221"/>
    </source>
</evidence>
<proteinExistence type="predicted"/>
<keyword evidence="4" id="KW-0808">Transferase</keyword>
<dbReference type="PANTHER" id="PTHR30606:SF10">
    <property type="entry name" value="PHOSPHATIDYLINOSITOL MANNOSIDE ACYLTRANSFERASE"/>
    <property type="match status" value="1"/>
</dbReference>